<keyword evidence="1" id="KW-0813">Transport</keyword>
<dbReference type="Gene3D" id="3.40.50.300">
    <property type="entry name" value="P-loop containing nucleotide triphosphate hydrolases"/>
    <property type="match status" value="1"/>
</dbReference>
<organism evidence="5 7">
    <name type="scientific">Enterococcus pseudoavium</name>
    <dbReference type="NCBI Taxonomy" id="44007"/>
    <lineage>
        <taxon>Bacteria</taxon>
        <taxon>Bacillati</taxon>
        <taxon>Bacillota</taxon>
        <taxon>Bacilli</taxon>
        <taxon>Lactobacillales</taxon>
        <taxon>Enterococcaceae</taxon>
        <taxon>Enterococcus</taxon>
    </lineage>
</organism>
<sequence>MIELKNVNKSFGSKKVINNLDLVIPEGQILAIVGPSGGGKTTLLRTLAGLETADSGTFLLDGQPFDPTGSKEQEQVVGVVFQDFQLFPHLSVLDNITIGPRLVLKQSKETYLNKAEHLAKLLGIEELLSNYPYQLSGGQKQRLAIARAMAMNPKVLAYDEPTSALDPALRQQVASLILELKADGVTQIVVTHDLVFAEEIGDKVLKVEPIK</sequence>
<evidence type="ECO:0000259" key="4">
    <source>
        <dbReference type="PROSITE" id="PS50893"/>
    </source>
</evidence>
<dbReference type="GO" id="GO:0016887">
    <property type="term" value="F:ATP hydrolysis activity"/>
    <property type="evidence" value="ECO:0007669"/>
    <property type="project" value="InterPro"/>
</dbReference>
<dbReference type="InterPro" id="IPR003439">
    <property type="entry name" value="ABC_transporter-like_ATP-bd"/>
</dbReference>
<evidence type="ECO:0000313" key="8">
    <source>
        <dbReference type="Proteomes" id="UP001269061"/>
    </source>
</evidence>
<dbReference type="SUPFAM" id="SSF52540">
    <property type="entry name" value="P-loop containing nucleoside triphosphate hydrolases"/>
    <property type="match status" value="1"/>
</dbReference>
<dbReference type="EMBL" id="JARQAZ010000004">
    <property type="protein sequence ID" value="MDT2770331.1"/>
    <property type="molecule type" value="Genomic_DNA"/>
</dbReference>
<dbReference type="Proteomes" id="UP001180842">
    <property type="component" value="Unassembled WGS sequence"/>
</dbReference>
<dbReference type="InterPro" id="IPR027417">
    <property type="entry name" value="P-loop_NTPase"/>
</dbReference>
<dbReference type="InterPro" id="IPR003593">
    <property type="entry name" value="AAA+_ATPase"/>
</dbReference>
<dbReference type="PANTHER" id="PTHR42781">
    <property type="entry name" value="SPERMIDINE/PUTRESCINE IMPORT ATP-BINDING PROTEIN POTA"/>
    <property type="match status" value="1"/>
</dbReference>
<name>A0AAE4L3C7_9ENTE</name>
<evidence type="ECO:0000313" key="5">
    <source>
        <dbReference type="EMBL" id="MDT2737763.1"/>
    </source>
</evidence>
<dbReference type="InterPro" id="IPR050093">
    <property type="entry name" value="ABC_SmlMolc_Importer"/>
</dbReference>
<dbReference type="GO" id="GO:0005524">
    <property type="term" value="F:ATP binding"/>
    <property type="evidence" value="ECO:0007669"/>
    <property type="project" value="UniProtKB-KW"/>
</dbReference>
<dbReference type="AlphaFoldDB" id="A0AAE4L3C7"/>
<dbReference type="SMART" id="SM00382">
    <property type="entry name" value="AAA"/>
    <property type="match status" value="1"/>
</dbReference>
<reference evidence="5 8" key="1">
    <citation type="submission" date="2023-03" db="EMBL/GenBank/DDBJ databases">
        <authorList>
            <person name="Shen W."/>
            <person name="Cai J."/>
        </authorList>
    </citation>
    <scope>NUCLEOTIDE SEQUENCE</scope>
    <source>
        <strain evidence="5">P69-2</strain>
        <strain evidence="6 8">Y59</strain>
    </source>
</reference>
<keyword evidence="8" id="KW-1185">Reference proteome</keyword>
<dbReference type="RefSeq" id="WP_067626398.1">
    <property type="nucleotide sequence ID" value="NZ_BAAAXL010000020.1"/>
</dbReference>
<accession>A0AAE4L3C7</accession>
<gene>
    <name evidence="5" type="ORF">P7H00_11645</name>
    <name evidence="6" type="ORF">P7H46_05660</name>
</gene>
<dbReference type="PROSITE" id="PS50893">
    <property type="entry name" value="ABC_TRANSPORTER_2"/>
    <property type="match status" value="1"/>
</dbReference>
<dbReference type="Proteomes" id="UP001269061">
    <property type="component" value="Unassembled WGS sequence"/>
</dbReference>
<evidence type="ECO:0000313" key="7">
    <source>
        <dbReference type="Proteomes" id="UP001180842"/>
    </source>
</evidence>
<dbReference type="PANTHER" id="PTHR42781:SF9">
    <property type="entry name" value="AMINO ACID ABC TRANSPORTER, ATP-BINDING PROTEIN-RELATED"/>
    <property type="match status" value="1"/>
</dbReference>
<protein>
    <submittedName>
        <fullName evidence="5">Amino acid ABC transporter ATP-binding protein</fullName>
    </submittedName>
</protein>
<evidence type="ECO:0000313" key="6">
    <source>
        <dbReference type="EMBL" id="MDT2770331.1"/>
    </source>
</evidence>
<keyword evidence="2" id="KW-0547">Nucleotide-binding</keyword>
<evidence type="ECO:0000256" key="2">
    <source>
        <dbReference type="ARBA" id="ARBA00022741"/>
    </source>
</evidence>
<comment type="caution">
    <text evidence="5">The sequence shown here is derived from an EMBL/GenBank/DDBJ whole genome shotgun (WGS) entry which is preliminary data.</text>
</comment>
<feature type="domain" description="ABC transporter" evidence="4">
    <location>
        <begin position="2"/>
        <end position="210"/>
    </location>
</feature>
<dbReference type="InterPro" id="IPR017871">
    <property type="entry name" value="ABC_transporter-like_CS"/>
</dbReference>
<dbReference type="EMBL" id="JARQAI010000020">
    <property type="protein sequence ID" value="MDT2737763.1"/>
    <property type="molecule type" value="Genomic_DNA"/>
</dbReference>
<dbReference type="Pfam" id="PF00005">
    <property type="entry name" value="ABC_tran"/>
    <property type="match status" value="1"/>
</dbReference>
<proteinExistence type="predicted"/>
<keyword evidence="3 5" id="KW-0067">ATP-binding</keyword>
<dbReference type="PROSITE" id="PS00211">
    <property type="entry name" value="ABC_TRANSPORTER_1"/>
    <property type="match status" value="1"/>
</dbReference>
<evidence type="ECO:0000256" key="1">
    <source>
        <dbReference type="ARBA" id="ARBA00022448"/>
    </source>
</evidence>
<evidence type="ECO:0000256" key="3">
    <source>
        <dbReference type="ARBA" id="ARBA00022840"/>
    </source>
</evidence>